<dbReference type="SUPFAM" id="SSF51197">
    <property type="entry name" value="Clavaminate synthase-like"/>
    <property type="match status" value="1"/>
</dbReference>
<feature type="binding site" evidence="5">
    <location>
        <position position="69"/>
    </location>
    <ligand>
        <name>substrate</name>
    </ligand>
</feature>
<dbReference type="InterPro" id="IPR037151">
    <property type="entry name" value="AlkB-like_sf"/>
</dbReference>
<dbReference type="AlphaFoldDB" id="A0A1U9KN36"/>
<dbReference type="PANTHER" id="PTHR16557:SF2">
    <property type="entry name" value="NUCLEIC ACID DIOXYGENASE ALKBH1"/>
    <property type="match status" value="1"/>
</dbReference>
<feature type="binding site" evidence="5">
    <location>
        <position position="161"/>
    </location>
    <ligand>
        <name>substrate</name>
    </ligand>
</feature>
<organism evidence="8 9">
    <name type="scientific">Neoasaia chiangmaiensis</name>
    <dbReference type="NCBI Taxonomy" id="320497"/>
    <lineage>
        <taxon>Bacteria</taxon>
        <taxon>Pseudomonadati</taxon>
        <taxon>Pseudomonadota</taxon>
        <taxon>Alphaproteobacteria</taxon>
        <taxon>Acetobacterales</taxon>
        <taxon>Acetobacteraceae</taxon>
        <taxon>Neoasaia</taxon>
    </lineage>
</organism>
<accession>A0A1U9KN36</accession>
<dbReference type="Proteomes" id="UP000188604">
    <property type="component" value="Chromosome"/>
</dbReference>
<feature type="binding site" evidence="6">
    <location>
        <position position="131"/>
    </location>
    <ligand>
        <name>Fe cation</name>
        <dbReference type="ChEBI" id="CHEBI:24875"/>
        <note>catalytic</note>
    </ligand>
</feature>
<evidence type="ECO:0000256" key="6">
    <source>
        <dbReference type="PIRSR" id="PIRSR604574-2"/>
    </source>
</evidence>
<keyword evidence="3" id="KW-0560">Oxidoreductase</keyword>
<dbReference type="InterPro" id="IPR005123">
    <property type="entry name" value="Oxoglu/Fe-dep_dioxygenase_dom"/>
</dbReference>
<keyword evidence="4 6" id="KW-0408">Iron</keyword>
<feature type="binding site" evidence="5">
    <location>
        <begin position="76"/>
        <end position="78"/>
    </location>
    <ligand>
        <name>substrate</name>
    </ligand>
</feature>
<dbReference type="EMBL" id="CP014691">
    <property type="protein sequence ID" value="AQS87206.1"/>
    <property type="molecule type" value="Genomic_DNA"/>
</dbReference>
<keyword evidence="2 8" id="KW-0223">Dioxygenase</keyword>
<dbReference type="GO" id="GO:0035516">
    <property type="term" value="F:broad specificity oxidative DNA demethylase activity"/>
    <property type="evidence" value="ECO:0007669"/>
    <property type="project" value="TreeGrafter"/>
</dbReference>
<feature type="binding site" evidence="5">
    <location>
        <position position="135"/>
    </location>
    <ligand>
        <name>substrate</name>
    </ligand>
</feature>
<reference evidence="8 9" key="1">
    <citation type="submission" date="2016-03" db="EMBL/GenBank/DDBJ databases">
        <title>Acetic acid bacteria sequencing.</title>
        <authorList>
            <person name="Brandt J."/>
            <person name="Jakob F."/>
            <person name="Vogel R.F."/>
        </authorList>
    </citation>
    <scope>NUCLEOTIDE SEQUENCE [LARGE SCALE GENOMIC DNA]</scope>
    <source>
        <strain evidence="8 9">NBRC 101099</strain>
    </source>
</reference>
<sequence>MMSDLFDRLRQPVALADGALFLPGAALPAADRLWAAVQDVMRSAPLRRLSTPGGRALSAEMSNCGIWGWHSDRQGYRYVSADPMTGGPWPSIPEVMRALAADMACRAGYENFEPQLCLINRYVPGARMGLHQDRDEQAMAAPIVSVSLGLPARFLFGGLTRDAPRQTVVLQHGDVVVWGGPSRLAFHGVSPIRPGHHALTGGYRYNLTFRRVT</sequence>
<proteinExistence type="predicted"/>
<dbReference type="GO" id="GO:0035515">
    <property type="term" value="F:oxidative RNA demethylase activity"/>
    <property type="evidence" value="ECO:0007669"/>
    <property type="project" value="TreeGrafter"/>
</dbReference>
<comment type="cofactor">
    <cofactor evidence="6">
        <name>Fe(2+)</name>
        <dbReference type="ChEBI" id="CHEBI:29033"/>
    </cofactor>
    <text evidence="6">Binds 1 Fe(2+) ion per subunit.</text>
</comment>
<keyword evidence="1 6" id="KW-0479">Metal-binding</keyword>
<dbReference type="OrthoDB" id="9796932at2"/>
<dbReference type="GO" id="GO:0035513">
    <property type="term" value="P:oxidative RNA demethylation"/>
    <property type="evidence" value="ECO:0007669"/>
    <property type="project" value="TreeGrafter"/>
</dbReference>
<gene>
    <name evidence="8" type="ORF">A0U93_03790</name>
</gene>
<feature type="binding site" evidence="5">
    <location>
        <begin position="204"/>
        <end position="210"/>
    </location>
    <ligand>
        <name>2-oxoglutarate</name>
        <dbReference type="ChEBI" id="CHEBI:16810"/>
    </ligand>
</feature>
<keyword evidence="9" id="KW-1185">Reference proteome</keyword>
<dbReference type="STRING" id="320497.A0U93_03790"/>
<dbReference type="InterPro" id="IPR004574">
    <property type="entry name" value="Alkb"/>
</dbReference>
<evidence type="ECO:0000256" key="2">
    <source>
        <dbReference type="ARBA" id="ARBA00022964"/>
    </source>
</evidence>
<feature type="domain" description="Fe2OG dioxygenase" evidence="7">
    <location>
        <begin position="113"/>
        <end position="213"/>
    </location>
</feature>
<evidence type="ECO:0000256" key="3">
    <source>
        <dbReference type="ARBA" id="ARBA00023002"/>
    </source>
</evidence>
<dbReference type="NCBIfam" id="NF011930">
    <property type="entry name" value="PRK15401.1"/>
    <property type="match status" value="1"/>
</dbReference>
<feature type="binding site" evidence="5">
    <location>
        <begin position="120"/>
        <end position="122"/>
    </location>
    <ligand>
        <name>2-oxoglutarate</name>
        <dbReference type="ChEBI" id="CHEBI:16810"/>
    </ligand>
</feature>
<dbReference type="KEGG" id="nch:A0U93_03790"/>
<dbReference type="RefSeq" id="WP_077806179.1">
    <property type="nucleotide sequence ID" value="NZ_BJXS01000008.1"/>
</dbReference>
<feature type="binding site" evidence="6">
    <location>
        <position position="187"/>
    </location>
    <ligand>
        <name>Fe cation</name>
        <dbReference type="ChEBI" id="CHEBI:24875"/>
        <note>catalytic</note>
    </ligand>
</feature>
<evidence type="ECO:0000256" key="1">
    <source>
        <dbReference type="ARBA" id="ARBA00022723"/>
    </source>
</evidence>
<dbReference type="GO" id="GO:0005737">
    <property type="term" value="C:cytoplasm"/>
    <property type="evidence" value="ECO:0007669"/>
    <property type="project" value="TreeGrafter"/>
</dbReference>
<feature type="binding site" evidence="6">
    <location>
        <position position="133"/>
    </location>
    <ligand>
        <name>Fe cation</name>
        <dbReference type="ChEBI" id="CHEBI:24875"/>
        <note>catalytic</note>
    </ligand>
</feature>
<evidence type="ECO:0000313" key="8">
    <source>
        <dbReference type="EMBL" id="AQS87206.1"/>
    </source>
</evidence>
<evidence type="ECO:0000259" key="7">
    <source>
        <dbReference type="PROSITE" id="PS51471"/>
    </source>
</evidence>
<dbReference type="PROSITE" id="PS51471">
    <property type="entry name" value="FE2OG_OXY"/>
    <property type="match status" value="1"/>
</dbReference>
<dbReference type="PANTHER" id="PTHR16557">
    <property type="entry name" value="ALKYLATED DNA REPAIR PROTEIN ALKB-RELATED"/>
    <property type="match status" value="1"/>
</dbReference>
<name>A0A1U9KN36_9PROT</name>
<dbReference type="Pfam" id="PF13532">
    <property type="entry name" value="2OG-FeII_Oxy_2"/>
    <property type="match status" value="1"/>
</dbReference>
<dbReference type="GO" id="GO:0008198">
    <property type="term" value="F:ferrous iron binding"/>
    <property type="evidence" value="ECO:0007669"/>
    <property type="project" value="TreeGrafter"/>
</dbReference>
<evidence type="ECO:0000256" key="5">
    <source>
        <dbReference type="PIRSR" id="PIRSR604574-1"/>
    </source>
</evidence>
<evidence type="ECO:0000313" key="9">
    <source>
        <dbReference type="Proteomes" id="UP000188604"/>
    </source>
</evidence>
<evidence type="ECO:0000256" key="4">
    <source>
        <dbReference type="ARBA" id="ARBA00023004"/>
    </source>
</evidence>
<dbReference type="InterPro" id="IPR027450">
    <property type="entry name" value="AlkB-like"/>
</dbReference>
<dbReference type="Gene3D" id="2.60.120.590">
    <property type="entry name" value="Alpha-ketoglutarate-dependent dioxygenase AlkB-like"/>
    <property type="match status" value="1"/>
</dbReference>
<protein>
    <submittedName>
        <fullName evidence="8">Alpha-ketoglutarate-dependent dioxygenase AlkB</fullName>
    </submittedName>
</protein>